<evidence type="ECO:0000259" key="2">
    <source>
        <dbReference type="SMART" id="SM00645"/>
    </source>
</evidence>
<dbReference type="AlphaFoldDB" id="A0A8D8QZ19"/>
<dbReference type="Gene3D" id="3.90.70.10">
    <property type="entry name" value="Cysteine proteinases"/>
    <property type="match status" value="1"/>
</dbReference>
<dbReference type="GO" id="GO:0008234">
    <property type="term" value="F:cysteine-type peptidase activity"/>
    <property type="evidence" value="ECO:0007669"/>
    <property type="project" value="InterPro"/>
</dbReference>
<evidence type="ECO:0000256" key="1">
    <source>
        <dbReference type="ARBA" id="ARBA00008455"/>
    </source>
</evidence>
<dbReference type="SMART" id="SM00645">
    <property type="entry name" value="Pept_C1"/>
    <property type="match status" value="1"/>
</dbReference>
<dbReference type="PROSITE" id="PS00639">
    <property type="entry name" value="THIOL_PROTEASE_HIS"/>
    <property type="match status" value="1"/>
</dbReference>
<accession>A0A8D8QZ19</accession>
<dbReference type="InterPro" id="IPR025660">
    <property type="entry name" value="Pept_his_AS"/>
</dbReference>
<organism evidence="3">
    <name type="scientific">Cacopsylla melanoneura</name>
    <dbReference type="NCBI Taxonomy" id="428564"/>
    <lineage>
        <taxon>Eukaryota</taxon>
        <taxon>Metazoa</taxon>
        <taxon>Ecdysozoa</taxon>
        <taxon>Arthropoda</taxon>
        <taxon>Hexapoda</taxon>
        <taxon>Insecta</taxon>
        <taxon>Pterygota</taxon>
        <taxon>Neoptera</taxon>
        <taxon>Paraneoptera</taxon>
        <taxon>Hemiptera</taxon>
        <taxon>Sternorrhyncha</taxon>
        <taxon>Psylloidea</taxon>
        <taxon>Psyllidae</taxon>
        <taxon>Psyllinae</taxon>
        <taxon>Cacopsylla</taxon>
    </lineage>
</organism>
<dbReference type="GO" id="GO:0006508">
    <property type="term" value="P:proteolysis"/>
    <property type="evidence" value="ECO:0007669"/>
    <property type="project" value="InterPro"/>
</dbReference>
<dbReference type="InterPro" id="IPR013128">
    <property type="entry name" value="Peptidase_C1A"/>
</dbReference>
<dbReference type="SUPFAM" id="SSF54001">
    <property type="entry name" value="Cysteine proteinases"/>
    <property type="match status" value="1"/>
</dbReference>
<sequence length="213" mass="24171">MTFFSGLLESRYAAQHKTNAEELSKSELVECAPHSKLDNMCLEGGYFEHAYNYTVKDGLLSEQEYPYRNGDGNVESCKRVDFGFNETLVKPVNFTIGERSYLMSGNPEEIKNLLYQYGPMFAHVNAALLGESKNFDIIRKDDVKCYPSNDSPDENNRINHGVVLVGYGVENDVPYWIIRNSWGTWSGEGGYHRMERGSNTCGIERCAILMFTN</sequence>
<proteinExistence type="inferred from homology"/>
<dbReference type="Pfam" id="PF00112">
    <property type="entry name" value="Peptidase_C1"/>
    <property type="match status" value="1"/>
</dbReference>
<dbReference type="EMBL" id="HBUF01116003">
    <property type="protein sequence ID" value="CAG6641170.1"/>
    <property type="molecule type" value="Transcribed_RNA"/>
</dbReference>
<dbReference type="CDD" id="cd02248">
    <property type="entry name" value="Peptidase_C1A"/>
    <property type="match status" value="1"/>
</dbReference>
<dbReference type="InterPro" id="IPR039417">
    <property type="entry name" value="Peptidase_C1A_papain-like"/>
</dbReference>
<reference evidence="3" key="1">
    <citation type="submission" date="2021-05" db="EMBL/GenBank/DDBJ databases">
        <authorList>
            <person name="Alioto T."/>
            <person name="Alioto T."/>
            <person name="Gomez Garrido J."/>
        </authorList>
    </citation>
    <scope>NUCLEOTIDE SEQUENCE</scope>
</reference>
<dbReference type="InterPro" id="IPR038765">
    <property type="entry name" value="Papain-like_cys_pep_sf"/>
</dbReference>
<feature type="domain" description="Peptidase C1A papain C-terminal" evidence="2">
    <location>
        <begin position="1"/>
        <end position="211"/>
    </location>
</feature>
<dbReference type="PANTHER" id="PTHR12411">
    <property type="entry name" value="CYSTEINE PROTEASE FAMILY C1-RELATED"/>
    <property type="match status" value="1"/>
</dbReference>
<comment type="similarity">
    <text evidence="1">Belongs to the peptidase C1 family.</text>
</comment>
<evidence type="ECO:0000313" key="3">
    <source>
        <dbReference type="EMBL" id="CAG6641170.1"/>
    </source>
</evidence>
<name>A0A8D8QZ19_9HEMI</name>
<protein>
    <submittedName>
        <fullName evidence="3">Viral cathepsin</fullName>
    </submittedName>
</protein>
<dbReference type="InterPro" id="IPR000668">
    <property type="entry name" value="Peptidase_C1A_C"/>
</dbReference>